<dbReference type="AlphaFoldDB" id="A0A7W8HEW7"/>
<keyword evidence="3 6" id="KW-0479">Metal-binding</keyword>
<keyword evidence="1" id="KW-0813">Transport</keyword>
<evidence type="ECO:0000313" key="9">
    <source>
        <dbReference type="EMBL" id="MBB5270829.1"/>
    </source>
</evidence>
<dbReference type="PROSITE" id="PS51007">
    <property type="entry name" value="CYTC"/>
    <property type="match status" value="1"/>
</dbReference>
<dbReference type="PANTHER" id="PTHR33751:SF9">
    <property type="entry name" value="CYTOCHROME C4"/>
    <property type="match status" value="1"/>
</dbReference>
<protein>
    <submittedName>
        <fullName evidence="9">Cytochrome c553</fullName>
    </submittedName>
</protein>
<dbReference type="EMBL" id="JACHGB010000002">
    <property type="protein sequence ID" value="MBB5270829.1"/>
    <property type="molecule type" value="Genomic_DNA"/>
</dbReference>
<evidence type="ECO:0000259" key="8">
    <source>
        <dbReference type="PROSITE" id="PS51007"/>
    </source>
</evidence>
<keyword evidence="10" id="KW-1185">Reference proteome</keyword>
<evidence type="ECO:0000256" key="6">
    <source>
        <dbReference type="PROSITE-ProRule" id="PRU00433"/>
    </source>
</evidence>
<dbReference type="GO" id="GO:0046872">
    <property type="term" value="F:metal ion binding"/>
    <property type="evidence" value="ECO:0007669"/>
    <property type="project" value="UniProtKB-KW"/>
</dbReference>
<evidence type="ECO:0000313" key="10">
    <source>
        <dbReference type="Proteomes" id="UP000532440"/>
    </source>
</evidence>
<organism evidence="9 10">
    <name type="scientific">Quisquiliibacterium transsilvanicum</name>
    <dbReference type="NCBI Taxonomy" id="1549638"/>
    <lineage>
        <taxon>Bacteria</taxon>
        <taxon>Pseudomonadati</taxon>
        <taxon>Pseudomonadota</taxon>
        <taxon>Betaproteobacteria</taxon>
        <taxon>Burkholderiales</taxon>
        <taxon>Burkholderiaceae</taxon>
        <taxon>Quisquiliibacterium</taxon>
    </lineage>
</organism>
<feature type="domain" description="Cytochrome c" evidence="8">
    <location>
        <begin position="11"/>
        <end position="107"/>
    </location>
</feature>
<reference evidence="9 10" key="1">
    <citation type="submission" date="2020-08" db="EMBL/GenBank/DDBJ databases">
        <title>Genomic Encyclopedia of Type Strains, Phase IV (KMG-IV): sequencing the most valuable type-strain genomes for metagenomic binning, comparative biology and taxonomic classification.</title>
        <authorList>
            <person name="Goeker M."/>
        </authorList>
    </citation>
    <scope>NUCLEOTIDE SEQUENCE [LARGE SCALE GENOMIC DNA]</scope>
    <source>
        <strain evidence="9 10">DSM 29781</strain>
    </source>
</reference>
<dbReference type="RefSeq" id="WP_183964570.1">
    <property type="nucleotide sequence ID" value="NZ_BAABEW010000010.1"/>
</dbReference>
<evidence type="ECO:0000256" key="4">
    <source>
        <dbReference type="ARBA" id="ARBA00022982"/>
    </source>
</evidence>
<dbReference type="InterPro" id="IPR050597">
    <property type="entry name" value="Cytochrome_c_Oxidase_Subunit"/>
</dbReference>
<feature type="signal peptide" evidence="7">
    <location>
        <begin position="1"/>
        <end position="27"/>
    </location>
</feature>
<dbReference type="GO" id="GO:0009055">
    <property type="term" value="F:electron transfer activity"/>
    <property type="evidence" value="ECO:0007669"/>
    <property type="project" value="InterPro"/>
</dbReference>
<keyword evidence="7" id="KW-0732">Signal</keyword>
<name>A0A7W8HEW7_9BURK</name>
<dbReference type="Proteomes" id="UP000532440">
    <property type="component" value="Unassembled WGS sequence"/>
</dbReference>
<keyword evidence="2 6" id="KW-0349">Heme</keyword>
<proteinExistence type="predicted"/>
<dbReference type="GO" id="GO:0020037">
    <property type="term" value="F:heme binding"/>
    <property type="evidence" value="ECO:0007669"/>
    <property type="project" value="InterPro"/>
</dbReference>
<keyword evidence="5 6" id="KW-0408">Iron</keyword>
<dbReference type="InterPro" id="IPR009056">
    <property type="entry name" value="Cyt_c-like_dom"/>
</dbReference>
<evidence type="ECO:0000256" key="3">
    <source>
        <dbReference type="ARBA" id="ARBA00022723"/>
    </source>
</evidence>
<dbReference type="Gene3D" id="1.10.760.10">
    <property type="entry name" value="Cytochrome c-like domain"/>
    <property type="match status" value="1"/>
</dbReference>
<gene>
    <name evidence="9" type="ORF">HNQ70_000833</name>
</gene>
<keyword evidence="4" id="KW-0249">Electron transport</keyword>
<evidence type="ECO:0000256" key="7">
    <source>
        <dbReference type="SAM" id="SignalP"/>
    </source>
</evidence>
<comment type="caution">
    <text evidence="9">The sequence shown here is derived from an EMBL/GenBank/DDBJ whole genome shotgun (WGS) entry which is preliminary data.</text>
</comment>
<evidence type="ECO:0000256" key="5">
    <source>
        <dbReference type="ARBA" id="ARBA00023004"/>
    </source>
</evidence>
<evidence type="ECO:0000256" key="2">
    <source>
        <dbReference type="ARBA" id="ARBA00022617"/>
    </source>
</evidence>
<dbReference type="InterPro" id="IPR036909">
    <property type="entry name" value="Cyt_c-like_dom_sf"/>
</dbReference>
<dbReference type="Pfam" id="PF00034">
    <property type="entry name" value="Cytochrom_C"/>
    <property type="match status" value="1"/>
</dbReference>
<accession>A0A7W8HEW7</accession>
<dbReference type="PANTHER" id="PTHR33751">
    <property type="entry name" value="CBB3-TYPE CYTOCHROME C OXIDASE SUBUNIT FIXP"/>
    <property type="match status" value="1"/>
</dbReference>
<sequence>MKKISRAAAPAAALAAALLFGAPPAQAQENEPGRYLAATCANCHGTDGRSAGGGGMPGIAGLSRTYMIEQMSAFRSGARQGTIMHQLAKGYTDEQIALMADFFSKQKK</sequence>
<evidence type="ECO:0000256" key="1">
    <source>
        <dbReference type="ARBA" id="ARBA00022448"/>
    </source>
</evidence>
<feature type="chain" id="PRO_5031517019" evidence="7">
    <location>
        <begin position="28"/>
        <end position="108"/>
    </location>
</feature>
<dbReference type="SUPFAM" id="SSF46626">
    <property type="entry name" value="Cytochrome c"/>
    <property type="match status" value="1"/>
</dbReference>